<accession>A0A0A9AHU3</accession>
<evidence type="ECO:0000313" key="2">
    <source>
        <dbReference type="EMBL" id="JAD50721.1"/>
    </source>
</evidence>
<reference evidence="2" key="2">
    <citation type="journal article" date="2015" name="Data Brief">
        <title>Shoot transcriptome of the giant reed, Arundo donax.</title>
        <authorList>
            <person name="Barrero R.A."/>
            <person name="Guerrero F.D."/>
            <person name="Moolhuijzen P."/>
            <person name="Goolsby J.A."/>
            <person name="Tidwell J."/>
            <person name="Bellgard S.E."/>
            <person name="Bellgard M.I."/>
        </authorList>
    </citation>
    <scope>NUCLEOTIDE SEQUENCE</scope>
    <source>
        <tissue evidence="2">Shoot tissue taken approximately 20 cm above the soil surface</tissue>
    </source>
</reference>
<keyword evidence="1" id="KW-0472">Membrane</keyword>
<evidence type="ECO:0000256" key="1">
    <source>
        <dbReference type="SAM" id="Phobius"/>
    </source>
</evidence>
<dbReference type="AlphaFoldDB" id="A0A0A9AHU3"/>
<keyword evidence="1" id="KW-1133">Transmembrane helix</keyword>
<name>A0A0A9AHU3_ARUDO</name>
<dbReference type="EMBL" id="GBRH01247174">
    <property type="protein sequence ID" value="JAD50721.1"/>
    <property type="molecule type" value="Transcribed_RNA"/>
</dbReference>
<keyword evidence="1" id="KW-0812">Transmembrane</keyword>
<sequence length="35" mass="4072">MSLKSLVLSFRLLFYLLCVIFYFLFPFFSGGLMAS</sequence>
<protein>
    <submittedName>
        <fullName evidence="2">Uncharacterized protein</fullName>
    </submittedName>
</protein>
<reference evidence="2" key="1">
    <citation type="submission" date="2014-09" db="EMBL/GenBank/DDBJ databases">
        <authorList>
            <person name="Magalhaes I.L.F."/>
            <person name="Oliveira U."/>
            <person name="Santos F.R."/>
            <person name="Vidigal T.H.D.A."/>
            <person name="Brescovit A.D."/>
            <person name="Santos A.J."/>
        </authorList>
    </citation>
    <scope>NUCLEOTIDE SEQUENCE</scope>
    <source>
        <tissue evidence="2">Shoot tissue taken approximately 20 cm above the soil surface</tissue>
    </source>
</reference>
<feature type="transmembrane region" description="Helical" evidence="1">
    <location>
        <begin position="12"/>
        <end position="34"/>
    </location>
</feature>
<organism evidence="2">
    <name type="scientific">Arundo donax</name>
    <name type="common">Giant reed</name>
    <name type="synonym">Donax arundinaceus</name>
    <dbReference type="NCBI Taxonomy" id="35708"/>
    <lineage>
        <taxon>Eukaryota</taxon>
        <taxon>Viridiplantae</taxon>
        <taxon>Streptophyta</taxon>
        <taxon>Embryophyta</taxon>
        <taxon>Tracheophyta</taxon>
        <taxon>Spermatophyta</taxon>
        <taxon>Magnoliopsida</taxon>
        <taxon>Liliopsida</taxon>
        <taxon>Poales</taxon>
        <taxon>Poaceae</taxon>
        <taxon>PACMAD clade</taxon>
        <taxon>Arundinoideae</taxon>
        <taxon>Arundineae</taxon>
        <taxon>Arundo</taxon>
    </lineage>
</organism>
<proteinExistence type="predicted"/>